<dbReference type="KEGG" id="vg:80544356"/>
<proteinExistence type="predicted"/>
<sequence>MERHQIARMIPYNLGKIQEVVMEDVFDDDAPLASGDPQNNSICNNITDFNLGNPLSDEQASAIMDDKSDWVDQIERFNQSLKEFDDVRNGMDNPKICEKSDVTFNLTQPKAEVRSIRRLSSTDFNNVGVWDGRITVSTDDIDSEMFKLNAIFNMFSLKEGIDYSINICANNINLIKLDNDIKEKTWFNQIDLVRSEQKAKQPEMKMKGESKAKVDEYIEEYLKKLERGIVCDGYRGKKIKLSLGTLGYHDDILNDLYFDNNPTLKEFVIVIAKHTQLFNRLNKIIKWDSIA</sequence>
<evidence type="ECO:0000313" key="2">
    <source>
        <dbReference type="Proteomes" id="UP001157328"/>
    </source>
</evidence>
<reference evidence="1 2" key="1">
    <citation type="journal article" date="2022" name="Infect. Genet. Evol.">
        <title>Identification of two novel ephemeroviruses in pigs infected by classical swine fever virus.</title>
        <authorList>
            <person name="Wu Q."/>
            <person name="Yang Z."/>
            <person name="Lu Z."/>
            <person name="Mi S."/>
            <person name="Feng Y."/>
            <person name="He B."/>
            <person name="Zhu G."/>
            <person name="Gong W."/>
            <person name="Tu C."/>
        </authorList>
    </citation>
    <scope>NUCLEOTIDE SEQUENCE [LARGE SCALE GENOMIC DNA]</scope>
    <source>
        <strain evidence="1">HeN10</strain>
    </source>
</reference>
<evidence type="ECO:0000313" key="1">
    <source>
        <dbReference type="EMBL" id="UNP42108.1"/>
    </source>
</evidence>
<organism evidence="1 2">
    <name type="scientific">Porcine ephemerovirus 1</name>
    <dbReference type="NCBI Taxonomy" id="2928256"/>
    <lineage>
        <taxon>Viruses</taxon>
        <taxon>Riboviria</taxon>
        <taxon>Orthornavirae</taxon>
        <taxon>Negarnaviricota</taxon>
        <taxon>Haploviricotina</taxon>
        <taxon>Monjiviricetes</taxon>
        <taxon>Mononegavirales</taxon>
        <taxon>Rhabdoviridae</taxon>
        <taxon>Alpharhabdovirinae</taxon>
        <taxon>Ephemerovirus</taxon>
        <taxon>Ephemerovirus henan</taxon>
    </lineage>
</organism>
<keyword evidence="2" id="KW-1185">Reference proteome</keyword>
<name>A0AAX3A930_9RHAB</name>
<dbReference type="Proteomes" id="UP001157328">
    <property type="component" value="Segment"/>
</dbReference>
<dbReference type="EMBL" id="OK086697">
    <property type="protein sequence ID" value="UNP42108.1"/>
    <property type="molecule type" value="Viral_cRNA"/>
</dbReference>
<dbReference type="GeneID" id="80544356"/>
<accession>A0AAX3A930</accession>
<dbReference type="RefSeq" id="YP_010805456.1">
    <property type="nucleotide sequence ID" value="NC_077153.1"/>
</dbReference>
<protein>
    <submittedName>
        <fullName evidence="1">Polymerase associated protein</fullName>
    </submittedName>
</protein>